<dbReference type="EMBL" id="CAKLBY020000111">
    <property type="protein sequence ID" value="CAK7927565.1"/>
    <property type="molecule type" value="Genomic_DNA"/>
</dbReference>
<feature type="compositionally biased region" description="Basic and acidic residues" evidence="1">
    <location>
        <begin position="59"/>
        <end position="70"/>
    </location>
</feature>
<evidence type="ECO:0000313" key="3">
    <source>
        <dbReference type="Proteomes" id="UP001162060"/>
    </source>
</evidence>
<gene>
    <name evidence="2" type="ORF">PM001_LOCUS12715</name>
</gene>
<accession>A0AAV1TYS3</accession>
<proteinExistence type="predicted"/>
<organism evidence="2 3">
    <name type="scientific">Peronospora matthiolae</name>
    <dbReference type="NCBI Taxonomy" id="2874970"/>
    <lineage>
        <taxon>Eukaryota</taxon>
        <taxon>Sar</taxon>
        <taxon>Stramenopiles</taxon>
        <taxon>Oomycota</taxon>
        <taxon>Peronosporomycetes</taxon>
        <taxon>Peronosporales</taxon>
        <taxon>Peronosporaceae</taxon>
        <taxon>Peronospora</taxon>
    </lineage>
</organism>
<dbReference type="AlphaFoldDB" id="A0AAV1TYS3"/>
<comment type="caution">
    <text evidence="2">The sequence shown here is derived from an EMBL/GenBank/DDBJ whole genome shotgun (WGS) entry which is preliminary data.</text>
</comment>
<protein>
    <submittedName>
        <fullName evidence="2">Uncharacterized protein</fullName>
    </submittedName>
</protein>
<name>A0AAV1TYS3_9STRA</name>
<sequence length="70" mass="7503">MTPFGASLHTAMDRLTPATVDMALLTDAPSSHEIEDQVQRARGSSSPGLDGVGVRLQRRAGERGFRLVDP</sequence>
<dbReference type="Proteomes" id="UP001162060">
    <property type="component" value="Unassembled WGS sequence"/>
</dbReference>
<reference evidence="2" key="1">
    <citation type="submission" date="2024-01" db="EMBL/GenBank/DDBJ databases">
        <authorList>
            <person name="Webb A."/>
        </authorList>
    </citation>
    <scope>NUCLEOTIDE SEQUENCE</scope>
    <source>
        <strain evidence="2">Pm1</strain>
    </source>
</reference>
<evidence type="ECO:0000256" key="1">
    <source>
        <dbReference type="SAM" id="MobiDB-lite"/>
    </source>
</evidence>
<feature type="region of interest" description="Disordered" evidence="1">
    <location>
        <begin position="32"/>
        <end position="70"/>
    </location>
</feature>
<evidence type="ECO:0000313" key="2">
    <source>
        <dbReference type="EMBL" id="CAK7927565.1"/>
    </source>
</evidence>